<accession>A0ABP6Q7H5</accession>
<feature type="compositionally biased region" description="Low complexity" evidence="1">
    <location>
        <begin position="149"/>
        <end position="165"/>
    </location>
</feature>
<sequence length="215" mass="21985">MKLENTLTIPVPAREAWLVLLDIERIAPCVPGAVLTSSEGDSHHGTVKAKLGPVGLTYGGTVTFLSRDAETLTAVLEASGREKRGAGTAKAVVTCRLLDRGPSTEVVIETDLAITGRPAQFGRSTLSDVATALIDQFAANLAAELADDPGAAAAEEAPSAPEPAGVVTQPSAQPLDLLGAGGGRVAVRAGAALAAVAAFLLFLIGARRRRSNDSR</sequence>
<proteinExistence type="predicted"/>
<evidence type="ECO:0000313" key="4">
    <source>
        <dbReference type="Proteomes" id="UP001501237"/>
    </source>
</evidence>
<dbReference type="CDD" id="cd07823">
    <property type="entry name" value="SRPBCC_5"/>
    <property type="match status" value="1"/>
</dbReference>
<evidence type="ECO:0000256" key="1">
    <source>
        <dbReference type="SAM" id="MobiDB-lite"/>
    </source>
</evidence>
<keyword evidence="4" id="KW-1185">Reference proteome</keyword>
<name>A0ABP6Q7H5_9ACTN</name>
<organism evidence="3 4">
    <name type="scientific">Actinocorallia longicatena</name>
    <dbReference type="NCBI Taxonomy" id="111803"/>
    <lineage>
        <taxon>Bacteria</taxon>
        <taxon>Bacillati</taxon>
        <taxon>Actinomycetota</taxon>
        <taxon>Actinomycetes</taxon>
        <taxon>Streptosporangiales</taxon>
        <taxon>Thermomonosporaceae</taxon>
        <taxon>Actinocorallia</taxon>
    </lineage>
</organism>
<dbReference type="RefSeq" id="WP_344824929.1">
    <property type="nucleotide sequence ID" value="NZ_BAAAUV010000004.1"/>
</dbReference>
<feature type="transmembrane region" description="Helical" evidence="2">
    <location>
        <begin position="185"/>
        <end position="206"/>
    </location>
</feature>
<feature type="region of interest" description="Disordered" evidence="1">
    <location>
        <begin position="149"/>
        <end position="169"/>
    </location>
</feature>
<keyword evidence="2" id="KW-0812">Transmembrane</keyword>
<evidence type="ECO:0008006" key="5">
    <source>
        <dbReference type="Google" id="ProtNLM"/>
    </source>
</evidence>
<reference evidence="4" key="1">
    <citation type="journal article" date="2019" name="Int. J. Syst. Evol. Microbiol.">
        <title>The Global Catalogue of Microorganisms (GCM) 10K type strain sequencing project: providing services to taxonomists for standard genome sequencing and annotation.</title>
        <authorList>
            <consortium name="The Broad Institute Genomics Platform"/>
            <consortium name="The Broad Institute Genome Sequencing Center for Infectious Disease"/>
            <person name="Wu L."/>
            <person name="Ma J."/>
        </authorList>
    </citation>
    <scope>NUCLEOTIDE SEQUENCE [LARGE SCALE GENOMIC DNA]</scope>
    <source>
        <strain evidence="4">JCM 9377</strain>
    </source>
</reference>
<keyword evidence="2" id="KW-0472">Membrane</keyword>
<comment type="caution">
    <text evidence="3">The sequence shown here is derived from an EMBL/GenBank/DDBJ whole genome shotgun (WGS) entry which is preliminary data.</text>
</comment>
<dbReference type="InterPro" id="IPR023393">
    <property type="entry name" value="START-like_dom_sf"/>
</dbReference>
<dbReference type="PANTHER" id="PTHR38588">
    <property type="entry name" value="BLL0334 PROTEIN"/>
    <property type="match status" value="1"/>
</dbReference>
<dbReference type="Proteomes" id="UP001501237">
    <property type="component" value="Unassembled WGS sequence"/>
</dbReference>
<dbReference type="SUPFAM" id="SSF55961">
    <property type="entry name" value="Bet v1-like"/>
    <property type="match status" value="1"/>
</dbReference>
<protein>
    <recommendedName>
        <fullName evidence="5">Carbon monoxide dehydrogenase subunit G</fullName>
    </recommendedName>
</protein>
<dbReference type="Pfam" id="PF06240">
    <property type="entry name" value="COXG"/>
    <property type="match status" value="1"/>
</dbReference>
<evidence type="ECO:0000256" key="2">
    <source>
        <dbReference type="SAM" id="Phobius"/>
    </source>
</evidence>
<dbReference type="InterPro" id="IPR010419">
    <property type="entry name" value="CO_DH_gsu"/>
</dbReference>
<dbReference type="PANTHER" id="PTHR38588:SF1">
    <property type="entry name" value="BLL0334 PROTEIN"/>
    <property type="match status" value="1"/>
</dbReference>
<gene>
    <name evidence="3" type="ORF">GCM10010468_19190</name>
</gene>
<dbReference type="EMBL" id="BAAAUV010000004">
    <property type="protein sequence ID" value="GAA3204599.1"/>
    <property type="molecule type" value="Genomic_DNA"/>
</dbReference>
<keyword evidence="2" id="KW-1133">Transmembrane helix</keyword>
<dbReference type="Gene3D" id="3.30.530.20">
    <property type="match status" value="1"/>
</dbReference>
<evidence type="ECO:0000313" key="3">
    <source>
        <dbReference type="EMBL" id="GAA3204599.1"/>
    </source>
</evidence>